<dbReference type="OrthoDB" id="426582at2"/>
<dbReference type="RefSeq" id="WP_106290363.1">
    <property type="nucleotide sequence ID" value="NZ_CAWNTC010000150.1"/>
</dbReference>
<dbReference type="InterPro" id="IPR046625">
    <property type="entry name" value="DUF6737"/>
</dbReference>
<reference evidence="3 4" key="1">
    <citation type="submission" date="2018-02" db="EMBL/GenBank/DDBJ databases">
        <authorList>
            <person name="Cohen D.B."/>
            <person name="Kent A.D."/>
        </authorList>
    </citation>
    <scope>NUCLEOTIDE SEQUENCE [LARGE SCALE GENOMIC DNA]</scope>
    <source>
        <strain evidence="3 4">CCAP 1448/3</strain>
    </source>
</reference>
<keyword evidence="4" id="KW-1185">Reference proteome</keyword>
<dbReference type="EMBL" id="PVWJ01000118">
    <property type="protein sequence ID" value="PSB01266.1"/>
    <property type="molecule type" value="Genomic_DNA"/>
</dbReference>
<reference evidence="3 4" key="2">
    <citation type="submission" date="2018-03" db="EMBL/GenBank/DDBJ databases">
        <title>The ancient ancestry and fast evolution of plastids.</title>
        <authorList>
            <person name="Moore K.R."/>
            <person name="Magnabosco C."/>
            <person name="Momper L."/>
            <person name="Gold D.A."/>
            <person name="Bosak T."/>
            <person name="Fournier G.P."/>
        </authorList>
    </citation>
    <scope>NUCLEOTIDE SEQUENCE [LARGE SCALE GENOMIC DNA]</scope>
    <source>
        <strain evidence="3 4">CCAP 1448/3</strain>
    </source>
</reference>
<feature type="domain" description="DUF6737" evidence="2">
    <location>
        <begin position="8"/>
        <end position="63"/>
    </location>
</feature>
<dbReference type="Pfam" id="PF20522">
    <property type="entry name" value="DUF6737"/>
    <property type="match status" value="1"/>
</dbReference>
<dbReference type="AlphaFoldDB" id="A0A2T1BZ04"/>
<evidence type="ECO:0000313" key="4">
    <source>
        <dbReference type="Proteomes" id="UP000238762"/>
    </source>
</evidence>
<protein>
    <recommendedName>
        <fullName evidence="2">DUF6737 domain-containing protein</fullName>
    </recommendedName>
</protein>
<feature type="transmembrane region" description="Helical" evidence="1">
    <location>
        <begin position="44"/>
        <end position="64"/>
    </location>
</feature>
<evidence type="ECO:0000259" key="2">
    <source>
        <dbReference type="Pfam" id="PF20522"/>
    </source>
</evidence>
<keyword evidence="1" id="KW-1133">Transmembrane helix</keyword>
<evidence type="ECO:0000313" key="3">
    <source>
        <dbReference type="EMBL" id="PSB01266.1"/>
    </source>
</evidence>
<name>A0A2T1BZ04_9CYAN</name>
<gene>
    <name evidence="3" type="ORF">C7B64_19165</name>
</gene>
<proteinExistence type="predicted"/>
<comment type="caution">
    <text evidence="3">The sequence shown here is derived from an EMBL/GenBank/DDBJ whole genome shotgun (WGS) entry which is preliminary data.</text>
</comment>
<feature type="transmembrane region" description="Helical" evidence="1">
    <location>
        <begin position="20"/>
        <end position="37"/>
    </location>
</feature>
<dbReference type="Proteomes" id="UP000238762">
    <property type="component" value="Unassembled WGS sequence"/>
</dbReference>
<evidence type="ECO:0000256" key="1">
    <source>
        <dbReference type="SAM" id="Phobius"/>
    </source>
</evidence>
<keyword evidence="1" id="KW-0472">Membrane</keyword>
<sequence>MSNHSYINPWQFKPWWCQPWSILLTGVILILGSWILWNNIWLTAIVAVPIITWMGYFVIIWPILMQPYLLDNSLANPDREKI</sequence>
<organism evidence="3 4">
    <name type="scientific">Merismopedia glauca CCAP 1448/3</name>
    <dbReference type="NCBI Taxonomy" id="1296344"/>
    <lineage>
        <taxon>Bacteria</taxon>
        <taxon>Bacillati</taxon>
        <taxon>Cyanobacteriota</taxon>
        <taxon>Cyanophyceae</taxon>
        <taxon>Synechococcales</taxon>
        <taxon>Merismopediaceae</taxon>
        <taxon>Merismopedia</taxon>
    </lineage>
</organism>
<accession>A0A2T1BZ04</accession>
<keyword evidence="1" id="KW-0812">Transmembrane</keyword>